<name>A0ACC0YYA5_9ROSI</name>
<sequence length="63" mass="7282">MAQEIAVAAASEVASQATSDIYGLLKQQISYVFKYQNYINDLKKQVQELRNKRQMVQEPVEYL</sequence>
<evidence type="ECO:0000313" key="1">
    <source>
        <dbReference type="EMBL" id="KAJ0043703.1"/>
    </source>
</evidence>
<gene>
    <name evidence="1" type="ORF">Pint_19434</name>
</gene>
<protein>
    <submittedName>
        <fullName evidence="1">Uncharacterized protein</fullName>
    </submittedName>
</protein>
<dbReference type="Proteomes" id="UP001163603">
    <property type="component" value="Chromosome 4"/>
</dbReference>
<proteinExistence type="predicted"/>
<dbReference type="EMBL" id="CM047739">
    <property type="protein sequence ID" value="KAJ0043703.1"/>
    <property type="molecule type" value="Genomic_DNA"/>
</dbReference>
<evidence type="ECO:0000313" key="2">
    <source>
        <dbReference type="Proteomes" id="UP001163603"/>
    </source>
</evidence>
<accession>A0ACC0YYA5</accession>
<keyword evidence="2" id="KW-1185">Reference proteome</keyword>
<reference evidence="2" key="1">
    <citation type="journal article" date="2023" name="G3 (Bethesda)">
        <title>Genome assembly and association tests identify interacting loci associated with vigor, precocity, and sex in interspecific pistachio rootstocks.</title>
        <authorList>
            <person name="Palmer W."/>
            <person name="Jacygrad E."/>
            <person name="Sagayaradj S."/>
            <person name="Cavanaugh K."/>
            <person name="Han R."/>
            <person name="Bertier L."/>
            <person name="Beede B."/>
            <person name="Kafkas S."/>
            <person name="Golino D."/>
            <person name="Preece J."/>
            <person name="Michelmore R."/>
        </authorList>
    </citation>
    <scope>NUCLEOTIDE SEQUENCE [LARGE SCALE GENOMIC DNA]</scope>
</reference>
<comment type="caution">
    <text evidence="1">The sequence shown here is derived from an EMBL/GenBank/DDBJ whole genome shotgun (WGS) entry which is preliminary data.</text>
</comment>
<organism evidence="1 2">
    <name type="scientific">Pistacia integerrima</name>
    <dbReference type="NCBI Taxonomy" id="434235"/>
    <lineage>
        <taxon>Eukaryota</taxon>
        <taxon>Viridiplantae</taxon>
        <taxon>Streptophyta</taxon>
        <taxon>Embryophyta</taxon>
        <taxon>Tracheophyta</taxon>
        <taxon>Spermatophyta</taxon>
        <taxon>Magnoliopsida</taxon>
        <taxon>eudicotyledons</taxon>
        <taxon>Gunneridae</taxon>
        <taxon>Pentapetalae</taxon>
        <taxon>rosids</taxon>
        <taxon>malvids</taxon>
        <taxon>Sapindales</taxon>
        <taxon>Anacardiaceae</taxon>
        <taxon>Pistacia</taxon>
    </lineage>
</organism>